<dbReference type="Proteomes" id="UP000176198">
    <property type="component" value="Unassembled WGS sequence"/>
</dbReference>
<evidence type="ECO:0000313" key="2">
    <source>
        <dbReference type="EMBL" id="OGM02513.1"/>
    </source>
</evidence>
<sequence>MSKVENTPSKQELNPFDMLVASFKKVTERSKQQGRSSLPTPEIDRYLEEKRGEAGSPPPEQRSR</sequence>
<name>A0A1F7WI86_9BACT</name>
<organism evidence="2 3">
    <name type="scientific">Candidatus Woesebacteria bacterium GWA1_41_8</name>
    <dbReference type="NCBI Taxonomy" id="1802471"/>
    <lineage>
        <taxon>Bacteria</taxon>
        <taxon>Candidatus Woeseibacteriota</taxon>
    </lineage>
</organism>
<protein>
    <submittedName>
        <fullName evidence="2">Uncharacterized protein</fullName>
    </submittedName>
</protein>
<feature type="region of interest" description="Disordered" evidence="1">
    <location>
        <begin position="27"/>
        <end position="64"/>
    </location>
</feature>
<evidence type="ECO:0000313" key="3">
    <source>
        <dbReference type="Proteomes" id="UP000176198"/>
    </source>
</evidence>
<reference evidence="2 3" key="1">
    <citation type="journal article" date="2016" name="Nat. Commun.">
        <title>Thousands of microbial genomes shed light on interconnected biogeochemical processes in an aquifer system.</title>
        <authorList>
            <person name="Anantharaman K."/>
            <person name="Brown C.T."/>
            <person name="Hug L.A."/>
            <person name="Sharon I."/>
            <person name="Castelle C.J."/>
            <person name="Probst A.J."/>
            <person name="Thomas B.C."/>
            <person name="Singh A."/>
            <person name="Wilkins M.J."/>
            <person name="Karaoz U."/>
            <person name="Brodie E.L."/>
            <person name="Williams K.H."/>
            <person name="Hubbard S.S."/>
            <person name="Banfield J.F."/>
        </authorList>
    </citation>
    <scope>NUCLEOTIDE SEQUENCE [LARGE SCALE GENOMIC DNA]</scope>
</reference>
<feature type="compositionally biased region" description="Basic and acidic residues" evidence="1">
    <location>
        <begin position="42"/>
        <end position="53"/>
    </location>
</feature>
<dbReference type="AlphaFoldDB" id="A0A1F7WI86"/>
<dbReference type="EMBL" id="MGFJ01000020">
    <property type="protein sequence ID" value="OGM02513.1"/>
    <property type="molecule type" value="Genomic_DNA"/>
</dbReference>
<comment type="caution">
    <text evidence="2">The sequence shown here is derived from an EMBL/GenBank/DDBJ whole genome shotgun (WGS) entry which is preliminary data.</text>
</comment>
<evidence type="ECO:0000256" key="1">
    <source>
        <dbReference type="SAM" id="MobiDB-lite"/>
    </source>
</evidence>
<dbReference type="STRING" id="1802471.A2115_00830"/>
<accession>A0A1F7WI86</accession>
<gene>
    <name evidence="2" type="ORF">A2115_00830</name>
</gene>
<proteinExistence type="predicted"/>